<accession>A0A2H0PTP3</accession>
<evidence type="ECO:0000313" key="14">
    <source>
        <dbReference type="Proteomes" id="UP000236846"/>
    </source>
</evidence>
<feature type="transmembrane region" description="Helical" evidence="10">
    <location>
        <begin position="390"/>
        <end position="408"/>
    </location>
</feature>
<proteinExistence type="inferred from homology"/>
<evidence type="ECO:0000256" key="5">
    <source>
        <dbReference type="ARBA" id="ARBA00022679"/>
    </source>
</evidence>
<dbReference type="Proteomes" id="UP000236846">
    <property type="component" value="Unassembled WGS sequence"/>
</dbReference>
<feature type="transmembrane region" description="Helical" evidence="10">
    <location>
        <begin position="158"/>
        <end position="176"/>
    </location>
</feature>
<feature type="domain" description="ArnT-like N-terminal" evidence="11">
    <location>
        <begin position="15"/>
        <end position="259"/>
    </location>
</feature>
<keyword evidence="10" id="KW-1003">Cell membrane</keyword>
<reference evidence="13 14" key="1">
    <citation type="submission" date="2017-09" db="EMBL/GenBank/DDBJ databases">
        <title>Depth-based differentiation of microbial function through sediment-hosted aquifers and enrichment of novel symbionts in the deep terrestrial subsurface.</title>
        <authorList>
            <person name="Probst A.J."/>
            <person name="Ladd B."/>
            <person name="Jarett J.K."/>
            <person name="Geller-Mcgrath D.E."/>
            <person name="Sieber C.M."/>
            <person name="Emerson J.B."/>
            <person name="Anantharaman K."/>
            <person name="Thomas B.C."/>
            <person name="Malmstrom R."/>
            <person name="Stieglmeier M."/>
            <person name="Klingl A."/>
            <person name="Woyke T."/>
            <person name="Ryan C.M."/>
            <person name="Banfield J.F."/>
        </authorList>
    </citation>
    <scope>NUCLEOTIDE SEQUENCE [LARGE SCALE GENOMIC DNA]</scope>
    <source>
        <strain evidence="13">CG11_big_fil_rev_8_21_14_0_20_43_10</strain>
    </source>
</reference>
<feature type="transmembrane region" description="Helical" evidence="10">
    <location>
        <begin position="338"/>
        <end position="355"/>
    </location>
</feature>
<keyword evidence="6 10" id="KW-0812">Transmembrane</keyword>
<dbReference type="AlphaFoldDB" id="A0A2H0PTP3"/>
<protein>
    <recommendedName>
        <fullName evidence="9 10">Polyprenol-phosphate-mannose--protein mannosyltransferase</fullName>
        <ecNumber evidence="10">2.4.1.-</ecNumber>
    </recommendedName>
</protein>
<dbReference type="Pfam" id="PF02366">
    <property type="entry name" value="PMT"/>
    <property type="match status" value="1"/>
</dbReference>
<dbReference type="UniPathway" id="UPA00378"/>
<dbReference type="Pfam" id="PF16192">
    <property type="entry name" value="PMT_4TMC"/>
    <property type="match status" value="1"/>
</dbReference>
<dbReference type="PANTHER" id="PTHR10050">
    <property type="entry name" value="DOLICHYL-PHOSPHATE-MANNOSE--PROTEIN MANNOSYLTRANSFERASE"/>
    <property type="match status" value="1"/>
</dbReference>
<organism evidence="13 14">
    <name type="scientific">Candidatus Brennerbacteria bacterium CG11_big_fil_rev_8_21_14_0_20_43_10</name>
    <dbReference type="NCBI Taxonomy" id="1974523"/>
    <lineage>
        <taxon>Bacteria</taxon>
        <taxon>Candidatus Brenneribacteriota</taxon>
    </lineage>
</organism>
<dbReference type="PANTHER" id="PTHR10050:SF51">
    <property type="entry name" value="PROTEIN O-MANNOSYL-TRANSFERASE 1"/>
    <property type="match status" value="1"/>
</dbReference>
<evidence type="ECO:0000313" key="13">
    <source>
        <dbReference type="EMBL" id="PIR25358.1"/>
    </source>
</evidence>
<evidence type="ECO:0000259" key="11">
    <source>
        <dbReference type="Pfam" id="PF02366"/>
    </source>
</evidence>
<feature type="transmembrane region" description="Helical" evidence="10">
    <location>
        <begin position="107"/>
        <end position="128"/>
    </location>
</feature>
<dbReference type="GO" id="GO:0005886">
    <property type="term" value="C:plasma membrane"/>
    <property type="evidence" value="ECO:0007669"/>
    <property type="project" value="UniProtKB-SubCell"/>
</dbReference>
<keyword evidence="8 10" id="KW-0472">Membrane</keyword>
<dbReference type="InterPro" id="IPR003342">
    <property type="entry name" value="ArnT-like_N"/>
</dbReference>
<dbReference type="InterPro" id="IPR032421">
    <property type="entry name" value="PMT_4TMC"/>
</dbReference>
<keyword evidence="7 10" id="KW-1133">Transmembrane helix</keyword>
<sequence length="460" mass="51763">MLKRFLKSEYILIAMLLALGLATRLFMLSHPNQVVFDEVHFGKFVNAYFTGAYYFDIHPPLGKLLLALGARMGGYGAYVAAHGAFAFETIGQVYAARLPAQTGVPYVWFRLFPALAGGLLPLVAYWLMRELNLKKWIAAGVGLSLVFENALVVQSRFALLDSFLLVFGFAGLALFFACRKREYAWQWFIVSAACLALSFSIKWTGLAFFGLAGAVWLFDAIRSRKQKGLAMRIVRGVVCFVLVSFAVYAIPFAIHFTLLPRAGSGDAYMAANFQSMNIAQKFFHLNGKMFFYNETLKAEHPYGSPAWTWPLMVRPVYYWVQNQGNAVTERIYLLGNPMVWYAGFVGLIGGIFALWRKCMNSEKKFAYAVLFGGYAMNFVPFISVSRVLFLYHYLAAMIFSVMLFVMGLDEICVSRLSRVLVPIVFIIFVVAGFAFFAPLSYGLPMSNGAYYLRTWLGSWI</sequence>
<evidence type="ECO:0000256" key="10">
    <source>
        <dbReference type="RuleBase" id="RU367007"/>
    </source>
</evidence>
<feature type="transmembrane region" description="Helical" evidence="10">
    <location>
        <begin position="205"/>
        <end position="221"/>
    </location>
</feature>
<feature type="transmembrane region" description="Helical" evidence="10">
    <location>
        <begin position="233"/>
        <end position="254"/>
    </location>
</feature>
<dbReference type="GO" id="GO:0004169">
    <property type="term" value="F:dolichyl-phosphate-mannose-protein mannosyltransferase activity"/>
    <property type="evidence" value="ECO:0007669"/>
    <property type="project" value="UniProtKB-UniRule"/>
</dbReference>
<evidence type="ECO:0000256" key="8">
    <source>
        <dbReference type="ARBA" id="ARBA00023136"/>
    </source>
</evidence>
<feature type="transmembrane region" description="Helical" evidence="10">
    <location>
        <begin position="420"/>
        <end position="441"/>
    </location>
</feature>
<evidence type="ECO:0000256" key="2">
    <source>
        <dbReference type="ARBA" id="ARBA00004922"/>
    </source>
</evidence>
<feature type="domain" description="Protein O-mannosyl-transferase C-terminal four TM" evidence="12">
    <location>
        <begin position="280"/>
        <end position="459"/>
    </location>
</feature>
<evidence type="ECO:0000256" key="7">
    <source>
        <dbReference type="ARBA" id="ARBA00022989"/>
    </source>
</evidence>
<comment type="function">
    <text evidence="10">Protein O-mannosyltransferase that catalyzes the transfer of a single mannose residue from a polyprenol phospho-mannosyl lipidic donor to the hydroxyl group of selected serine and threonine residues in acceptor proteins.</text>
</comment>
<dbReference type="EC" id="2.4.1.-" evidence="10"/>
<evidence type="ECO:0000256" key="3">
    <source>
        <dbReference type="ARBA" id="ARBA00007222"/>
    </source>
</evidence>
<gene>
    <name evidence="13" type="ORF">COV41_02995</name>
</gene>
<comment type="pathway">
    <text evidence="2 10">Protein modification; protein glycosylation.</text>
</comment>
<comment type="caution">
    <text evidence="13">The sequence shown here is derived from an EMBL/GenBank/DDBJ whole genome shotgun (WGS) entry which is preliminary data.</text>
</comment>
<evidence type="ECO:0000256" key="9">
    <source>
        <dbReference type="ARBA" id="ARBA00093617"/>
    </source>
</evidence>
<evidence type="ECO:0000256" key="6">
    <source>
        <dbReference type="ARBA" id="ARBA00022692"/>
    </source>
</evidence>
<keyword evidence="5 10" id="KW-0808">Transferase</keyword>
<dbReference type="EMBL" id="PCXE01000059">
    <property type="protein sequence ID" value="PIR25358.1"/>
    <property type="molecule type" value="Genomic_DNA"/>
</dbReference>
<name>A0A2H0PTP3_9BACT</name>
<evidence type="ECO:0000256" key="4">
    <source>
        <dbReference type="ARBA" id="ARBA00022676"/>
    </source>
</evidence>
<keyword evidence="4 10" id="KW-0328">Glycosyltransferase</keyword>
<comment type="subcellular location">
    <subcellularLocation>
        <location evidence="10">Cell membrane</location>
    </subcellularLocation>
    <subcellularLocation>
        <location evidence="1">Endomembrane system</location>
        <topology evidence="1">Multi-pass membrane protein</topology>
    </subcellularLocation>
</comment>
<evidence type="ECO:0000256" key="1">
    <source>
        <dbReference type="ARBA" id="ARBA00004127"/>
    </source>
</evidence>
<feature type="transmembrane region" description="Helical" evidence="10">
    <location>
        <begin position="367"/>
        <end position="384"/>
    </location>
</feature>
<evidence type="ECO:0000259" key="12">
    <source>
        <dbReference type="Pfam" id="PF16192"/>
    </source>
</evidence>
<comment type="similarity">
    <text evidence="3 10">Belongs to the glycosyltransferase 39 family.</text>
</comment>
<dbReference type="InterPro" id="IPR027005">
    <property type="entry name" value="PMT-like"/>
</dbReference>
<dbReference type="GO" id="GO:0012505">
    <property type="term" value="C:endomembrane system"/>
    <property type="evidence" value="ECO:0007669"/>
    <property type="project" value="UniProtKB-SubCell"/>
</dbReference>